<keyword evidence="4 6" id="KW-0175">Coiled coil</keyword>
<feature type="coiled-coil region" evidence="6">
    <location>
        <begin position="690"/>
        <end position="717"/>
    </location>
</feature>
<dbReference type="PANTHER" id="PTHR43977">
    <property type="entry name" value="STRUCTURAL MAINTENANCE OF CHROMOSOMES PROTEIN 3"/>
    <property type="match status" value="1"/>
</dbReference>
<feature type="binding site" evidence="6">
    <location>
        <begin position="32"/>
        <end position="39"/>
    </location>
    <ligand>
        <name>ATP</name>
        <dbReference type="ChEBI" id="CHEBI:30616"/>
    </ligand>
</feature>
<dbReference type="NCBIfam" id="TIGR02168">
    <property type="entry name" value="SMC_prok_B"/>
    <property type="match status" value="1"/>
</dbReference>
<evidence type="ECO:0000256" key="4">
    <source>
        <dbReference type="ARBA" id="ARBA00023054"/>
    </source>
</evidence>
<feature type="coiled-coil region" evidence="6">
    <location>
        <begin position="437"/>
        <end position="499"/>
    </location>
</feature>
<dbReference type="PIRSF" id="PIRSF005719">
    <property type="entry name" value="SMC"/>
    <property type="match status" value="1"/>
</dbReference>
<dbReference type="SUPFAM" id="SSF52540">
    <property type="entry name" value="P-loop containing nucleoside triphosphate hydrolases"/>
    <property type="match status" value="1"/>
</dbReference>
<feature type="coiled-coil region" evidence="6">
    <location>
        <begin position="170"/>
        <end position="211"/>
    </location>
</feature>
<proteinExistence type="inferred from homology"/>
<comment type="function">
    <text evidence="6">Required for chromosome condensation and partitioning.</text>
</comment>
<gene>
    <name evidence="6 8" type="primary">smc</name>
    <name evidence="8" type="ORF">ABNW52_13435</name>
</gene>
<feature type="coiled-coil region" evidence="6">
    <location>
        <begin position="377"/>
        <end position="411"/>
    </location>
</feature>
<feature type="coiled-coil region" evidence="6">
    <location>
        <begin position="237"/>
        <end position="341"/>
    </location>
</feature>
<dbReference type="InterPro" id="IPR024704">
    <property type="entry name" value="SMC"/>
</dbReference>
<evidence type="ECO:0000313" key="8">
    <source>
        <dbReference type="EMBL" id="MEQ6291615.1"/>
    </source>
</evidence>
<evidence type="ECO:0000256" key="5">
    <source>
        <dbReference type="ARBA" id="ARBA00023125"/>
    </source>
</evidence>
<comment type="similarity">
    <text evidence="6">Belongs to the SMC family.</text>
</comment>
<reference evidence="8" key="1">
    <citation type="submission" date="2024-06" db="EMBL/GenBank/DDBJ databases">
        <title>Genome sequence of Vogesella sp. MAHUQ-64.</title>
        <authorList>
            <person name="Huq M.A."/>
        </authorList>
    </citation>
    <scope>NUCLEOTIDE SEQUENCE</scope>
    <source>
        <strain evidence="8">MAHUQ-64</strain>
    </source>
</reference>
<sequence>MRLTHIKLAGFKSFVDPTSIAVPGQLVAVIGPNGCGKSNVIDAVRWVLGESSAKQLRGESMQDVIFNGSSSRKPVSRASVELVFDNADDQLLGPWGQYSEVAIKRVLTRQGESSYYINNQQVRRRDITDLFLGTGVGARGYAVIEQGMISRIIEARPEELRAYLEEAAGVSRYKERRRETENRLADTRDNLTRIEDLKLELTRQVEKLTEQAEVAANYQDMRGALTFKQNLLALARREEAARQEAAARGELARIETEEAALEAAHTHLETELETVRETHYAASDAVHEAQQALFEANATLARLEEQQRHRLQSSERLARELNSARSERQQLAEHKAQVAAELDDWLPRREEAQLRMEEAQMGLEDGADSLPAAEAAFRVADQRLAQMTAQIANLTRERDLARQQGEHLRRSIEQLAGREDALRRELADLNLPDAAALHAAHEQVASAQAALEAVRARLAADEAKQADLTAEREQLDKQLAQLGADAARAEAEVAALDAVLAREAAGEQLAGWLQAQQLAEVPTLWQSLQVDEQWRVAVEAMLAERLAARAALLPDAMPPAPLTVVDARAVLPAANVGRTRLVAQLQVAAPFDAALADWLAGVYCADSLAQAIARRGELAAGECWITPQGHRISRSSVSFHAAASGDGMMARKAARDAAAARLASIEPEIAGLQRHRDGVVATLGMLAEAVRAQKGALSRLEGELNALTLEHVKLDQAARQGAARLAAIHAEQARLAEERQLGQDTIAEAELQAEENAMQLEELQDALEEARLARLNAETGLELARNRTRDAERQVHEIRLAQATAEQKVAELERRAREQEERDLQLAERLETLAFEAETVEEAAPDDALQEALATRETREQGLAAARDALNALTETLRQYTQKQQEVSAALPALREARSEWLLKHQEARLNLERFGEELQAAGADEAELLPHLNDSVKPNALAAEIARLARAIEGLGAVNLAALQELEEASKRGEYLASQTDDLLQAMATLEEAIAKIDGETRDMLQQTYAAVNAKMSEFFPTLFGGGRAELVLTGDDLLSAGIQIIAQPPGKKNSTIHLLSGGEKALTAMSLVFSLFSLNPAPFCLLDEVDAPLDDANTSRFCDLVKQMAASTQFLYISHNRLTMEMAEQLVGVTMQEQGVSRIVAVDIVEALKMRETG</sequence>
<name>A0ABV1M7C0_9NEIS</name>
<feature type="domain" description="RecF/RecN/SMC N-terminal" evidence="7">
    <location>
        <begin position="3"/>
        <end position="1143"/>
    </location>
</feature>
<evidence type="ECO:0000256" key="1">
    <source>
        <dbReference type="ARBA" id="ARBA00022490"/>
    </source>
</evidence>
<dbReference type="CDD" id="cd03278">
    <property type="entry name" value="ABC_SMC_barmotin"/>
    <property type="match status" value="2"/>
</dbReference>
<evidence type="ECO:0000259" key="7">
    <source>
        <dbReference type="Pfam" id="PF02463"/>
    </source>
</evidence>
<dbReference type="Pfam" id="PF02463">
    <property type="entry name" value="SMC_N"/>
    <property type="match status" value="1"/>
</dbReference>
<evidence type="ECO:0000256" key="3">
    <source>
        <dbReference type="ARBA" id="ARBA00022840"/>
    </source>
</evidence>
<feature type="coiled-coil region" evidence="6">
    <location>
        <begin position="863"/>
        <end position="890"/>
    </location>
</feature>
<keyword evidence="5 6" id="KW-0238">DNA-binding</keyword>
<comment type="domain">
    <text evidence="6">Contains large globular domains required for ATP hydrolysis at each terminus and a third globular domain forming a flexible hinge near the middle of the molecule. These domains are separated by coiled-coil structures.</text>
</comment>
<dbReference type="Gene3D" id="3.40.50.300">
    <property type="entry name" value="P-loop containing nucleotide triphosphate hydrolases"/>
    <property type="match status" value="2"/>
</dbReference>
<keyword evidence="3 6" id="KW-0067">ATP-binding</keyword>
<accession>A0ABV1M7C0</accession>
<evidence type="ECO:0000256" key="6">
    <source>
        <dbReference type="HAMAP-Rule" id="MF_01894"/>
    </source>
</evidence>
<evidence type="ECO:0000256" key="2">
    <source>
        <dbReference type="ARBA" id="ARBA00022741"/>
    </source>
</evidence>
<dbReference type="HAMAP" id="MF_01894">
    <property type="entry name" value="Smc_prok"/>
    <property type="match status" value="1"/>
</dbReference>
<evidence type="ECO:0000313" key="9">
    <source>
        <dbReference type="Proteomes" id="UP001433638"/>
    </source>
</evidence>
<keyword evidence="2 6" id="KW-0547">Nucleotide-binding</keyword>
<dbReference type="InterPro" id="IPR003395">
    <property type="entry name" value="RecF/RecN/SMC_N"/>
</dbReference>
<organism evidence="8 9">
    <name type="scientific">Vogesella oryzagri</name>
    <dbReference type="NCBI Taxonomy" id="3160864"/>
    <lineage>
        <taxon>Bacteria</taxon>
        <taxon>Pseudomonadati</taxon>
        <taxon>Pseudomonadota</taxon>
        <taxon>Betaproteobacteria</taxon>
        <taxon>Neisseriales</taxon>
        <taxon>Chromobacteriaceae</taxon>
        <taxon>Vogesella</taxon>
    </lineage>
</organism>
<dbReference type="Proteomes" id="UP001433638">
    <property type="component" value="Unassembled WGS sequence"/>
</dbReference>
<comment type="subcellular location">
    <subcellularLocation>
        <location evidence="6">Cytoplasm</location>
    </subcellularLocation>
</comment>
<comment type="subunit">
    <text evidence="6">Homodimer.</text>
</comment>
<keyword evidence="1 6" id="KW-0963">Cytoplasm</keyword>
<dbReference type="InterPro" id="IPR027417">
    <property type="entry name" value="P-loop_NTPase"/>
</dbReference>
<protein>
    <recommendedName>
        <fullName evidence="6">Chromosome partition protein Smc</fullName>
    </recommendedName>
</protein>
<feature type="coiled-coil region" evidence="6">
    <location>
        <begin position="746"/>
        <end position="830"/>
    </location>
</feature>
<keyword evidence="9" id="KW-1185">Reference proteome</keyword>
<dbReference type="InterPro" id="IPR011890">
    <property type="entry name" value="SMC_prok"/>
</dbReference>
<dbReference type="EMBL" id="JBEFLD010000006">
    <property type="protein sequence ID" value="MEQ6291615.1"/>
    <property type="molecule type" value="Genomic_DNA"/>
</dbReference>
<comment type="caution">
    <text evidence="8">The sequence shown here is derived from an EMBL/GenBank/DDBJ whole genome shotgun (WGS) entry which is preliminary data.</text>
</comment>